<proteinExistence type="predicted"/>
<protein>
    <submittedName>
        <fullName evidence="2">EpsG family protein</fullName>
    </submittedName>
</protein>
<feature type="transmembrane region" description="Helical" evidence="1">
    <location>
        <begin position="203"/>
        <end position="224"/>
    </location>
</feature>
<evidence type="ECO:0000313" key="3">
    <source>
        <dbReference type="Proteomes" id="UP001197974"/>
    </source>
</evidence>
<feature type="transmembrane region" description="Helical" evidence="1">
    <location>
        <begin position="6"/>
        <end position="26"/>
    </location>
</feature>
<feature type="transmembrane region" description="Helical" evidence="1">
    <location>
        <begin position="274"/>
        <end position="294"/>
    </location>
</feature>
<dbReference type="Proteomes" id="UP001197974">
    <property type="component" value="Chromosome"/>
</dbReference>
<name>A0ABY9JWV7_9BACI</name>
<evidence type="ECO:0000256" key="1">
    <source>
        <dbReference type="SAM" id="Phobius"/>
    </source>
</evidence>
<feature type="transmembrane region" description="Helical" evidence="1">
    <location>
        <begin position="169"/>
        <end position="191"/>
    </location>
</feature>
<dbReference type="Pfam" id="PF14897">
    <property type="entry name" value="EpsG"/>
    <property type="match status" value="1"/>
</dbReference>
<gene>
    <name evidence="2" type="ORF">LC087_00610</name>
</gene>
<evidence type="ECO:0000313" key="2">
    <source>
        <dbReference type="EMBL" id="WLR42783.1"/>
    </source>
</evidence>
<feature type="transmembrane region" description="Helical" evidence="1">
    <location>
        <begin position="99"/>
        <end position="119"/>
    </location>
</feature>
<reference evidence="2 3" key="1">
    <citation type="submission" date="2023-06" db="EMBL/GenBank/DDBJ databases">
        <title>Five Gram-positive bacteria isolated from mangrove sediments in Shenzhen, Guangdong, China.</title>
        <authorList>
            <person name="Yu S."/>
            <person name="Zheng W."/>
            <person name="Huang Y."/>
        </authorList>
    </citation>
    <scope>NUCLEOTIDE SEQUENCE [LARGE SCALE GENOMIC DNA]</scope>
    <source>
        <strain evidence="2 3">SaN35-3</strain>
    </source>
</reference>
<feature type="transmembrane region" description="Helical" evidence="1">
    <location>
        <begin position="300"/>
        <end position="317"/>
    </location>
</feature>
<dbReference type="EMBL" id="CP129013">
    <property type="protein sequence ID" value="WLR42783.1"/>
    <property type="molecule type" value="Genomic_DNA"/>
</dbReference>
<feature type="transmembrane region" description="Helical" evidence="1">
    <location>
        <begin position="131"/>
        <end position="157"/>
    </location>
</feature>
<feature type="transmembrane region" description="Helical" evidence="1">
    <location>
        <begin position="38"/>
        <end position="57"/>
    </location>
</feature>
<keyword evidence="1" id="KW-1133">Transmembrane helix</keyword>
<keyword evidence="1" id="KW-0472">Membrane</keyword>
<sequence length="355" mass="41099">MTVLWINLAIVFLFAFFSRVFAISYANIPILIVKPQKLLIIGAGISLILVSGLRLNIGDTFFYRHAYELKEMTWEMILSNKDIGFGILQMVLQQFSMDAQLLIFVTAFITNVLIIIVLYKYSRMIELSLYTYITGGLFLVSMNGIRQFLAAAIAFAATKYLIDGHFFKYTLVILFASLFHQSVLIFIPIYFISRFKAWSQATIVLFMVSLLIVIGYEQFSSLFFDAIENTEYGHYENFVEGGANIIRVLVFGVPLVVCFLGREKLGSIFPESNYFVNMSLIGLIFMIIATQNWIFARFSIYFGLYQIVLISWIVKLFNKKEEKLVYFLILVCYLGFFYYEHVLSLNIYYVSDYFK</sequence>
<keyword evidence="1" id="KW-0812">Transmembrane</keyword>
<feature type="transmembrane region" description="Helical" evidence="1">
    <location>
        <begin position="324"/>
        <end position="349"/>
    </location>
</feature>
<organism evidence="2 3">
    <name type="scientific">Bacillus carboniphilus</name>
    <dbReference type="NCBI Taxonomy" id="86663"/>
    <lineage>
        <taxon>Bacteria</taxon>
        <taxon>Bacillati</taxon>
        <taxon>Bacillota</taxon>
        <taxon>Bacilli</taxon>
        <taxon>Bacillales</taxon>
        <taxon>Bacillaceae</taxon>
        <taxon>Bacillus</taxon>
    </lineage>
</organism>
<accession>A0ABY9JWV7</accession>
<feature type="transmembrane region" description="Helical" evidence="1">
    <location>
        <begin position="244"/>
        <end position="262"/>
    </location>
</feature>
<dbReference type="RefSeq" id="WP_226539389.1">
    <property type="nucleotide sequence ID" value="NZ_CP129013.1"/>
</dbReference>
<dbReference type="InterPro" id="IPR049458">
    <property type="entry name" value="EpsG-like"/>
</dbReference>
<keyword evidence="3" id="KW-1185">Reference proteome</keyword>